<name>A0A371ISD3_9FIRM</name>
<keyword evidence="1" id="KW-0472">Membrane</keyword>
<accession>A0A371ISD3</accession>
<dbReference type="Proteomes" id="UP000243494">
    <property type="component" value="Unassembled WGS sequence"/>
</dbReference>
<keyword evidence="1" id="KW-0812">Transmembrane</keyword>
<evidence type="ECO:0000256" key="1">
    <source>
        <dbReference type="SAM" id="Phobius"/>
    </source>
</evidence>
<evidence type="ECO:0000313" key="2">
    <source>
        <dbReference type="EMBL" id="RDY23392.1"/>
    </source>
</evidence>
<gene>
    <name evidence="2" type="ORF">CHF27_008505</name>
</gene>
<dbReference type="AlphaFoldDB" id="A0A371ISD3"/>
<keyword evidence="3" id="KW-1185">Reference proteome</keyword>
<feature type="transmembrane region" description="Helical" evidence="1">
    <location>
        <begin position="20"/>
        <end position="37"/>
    </location>
</feature>
<proteinExistence type="predicted"/>
<comment type="caution">
    <text evidence="2">The sequence shown here is derived from an EMBL/GenBank/DDBJ whole genome shotgun (WGS) entry which is preliminary data.</text>
</comment>
<dbReference type="RefSeq" id="WP_095406614.1">
    <property type="nucleotide sequence ID" value="NZ_NOJZ02000013.1"/>
</dbReference>
<reference evidence="2 3" key="1">
    <citation type="journal article" date="2017" name="Genome Announc.">
        <title>Draft Genome Sequence of Romboutsia maritimum sp. nov. Strain CCRI-22766(T), Isolated from Coastal Estuarine Mud.</title>
        <authorList>
            <person name="Maheux A.F."/>
            <person name="Boudreau D.K."/>
            <person name="Berube E."/>
            <person name="Boissinot M."/>
            <person name="Raymond F."/>
            <person name="Brodeur S."/>
            <person name="Corbeil J."/>
            <person name="Brightwell G."/>
            <person name="Broda D."/>
            <person name="Omar R.F."/>
            <person name="Bergeron M.G."/>
        </authorList>
    </citation>
    <scope>NUCLEOTIDE SEQUENCE [LARGE SCALE GENOMIC DNA]</scope>
    <source>
        <strain evidence="2 3">CCRI-22766</strain>
    </source>
</reference>
<evidence type="ECO:0000313" key="3">
    <source>
        <dbReference type="Proteomes" id="UP000243494"/>
    </source>
</evidence>
<dbReference type="EMBL" id="NOJZ02000013">
    <property type="protein sequence ID" value="RDY23392.1"/>
    <property type="molecule type" value="Genomic_DNA"/>
</dbReference>
<protein>
    <submittedName>
        <fullName evidence="2">Uncharacterized protein</fullName>
    </submittedName>
</protein>
<sequence>MLSEQNISRFFGSGCCGNGFSGGFMILLIIGAILLLGDDIIEWLFCEDMALIWVILLIFILNSLDSDSGCGCC</sequence>
<keyword evidence="1" id="KW-1133">Transmembrane helix</keyword>
<feature type="transmembrane region" description="Helical" evidence="1">
    <location>
        <begin position="44"/>
        <end position="64"/>
    </location>
</feature>
<organism evidence="2 3">
    <name type="scientific">Romboutsia maritimum</name>
    <dbReference type="NCBI Taxonomy" id="2020948"/>
    <lineage>
        <taxon>Bacteria</taxon>
        <taxon>Bacillati</taxon>
        <taxon>Bacillota</taxon>
        <taxon>Clostridia</taxon>
        <taxon>Peptostreptococcales</taxon>
        <taxon>Peptostreptococcaceae</taxon>
        <taxon>Romboutsia</taxon>
    </lineage>
</organism>